<proteinExistence type="predicted"/>
<evidence type="ECO:0000256" key="2">
    <source>
        <dbReference type="SAM" id="Phobius"/>
    </source>
</evidence>
<comment type="caution">
    <text evidence="3">The sequence shown here is derived from an EMBL/GenBank/DDBJ whole genome shotgun (WGS) entry which is preliminary data.</text>
</comment>
<dbReference type="Proteomes" id="UP001501353">
    <property type="component" value="Unassembled WGS sequence"/>
</dbReference>
<organism evidence="3 4">
    <name type="scientific">Actimicrobium antarcticum</name>
    <dbReference type="NCBI Taxonomy" id="1051899"/>
    <lineage>
        <taxon>Bacteria</taxon>
        <taxon>Pseudomonadati</taxon>
        <taxon>Pseudomonadota</taxon>
        <taxon>Betaproteobacteria</taxon>
        <taxon>Burkholderiales</taxon>
        <taxon>Oxalobacteraceae</taxon>
        <taxon>Actimicrobium</taxon>
    </lineage>
</organism>
<keyword evidence="1" id="KW-0175">Coiled coil</keyword>
<keyword evidence="2" id="KW-0472">Membrane</keyword>
<name>A0ABP7SN33_9BURK</name>
<reference evidence="4" key="1">
    <citation type="journal article" date="2019" name="Int. J. Syst. Evol. Microbiol.">
        <title>The Global Catalogue of Microorganisms (GCM) 10K type strain sequencing project: providing services to taxonomists for standard genome sequencing and annotation.</title>
        <authorList>
            <consortium name="The Broad Institute Genomics Platform"/>
            <consortium name="The Broad Institute Genome Sequencing Center for Infectious Disease"/>
            <person name="Wu L."/>
            <person name="Ma J."/>
        </authorList>
    </citation>
    <scope>NUCLEOTIDE SEQUENCE [LARGE SCALE GENOMIC DNA]</scope>
    <source>
        <strain evidence="4">JCM 16673</strain>
    </source>
</reference>
<evidence type="ECO:0000313" key="3">
    <source>
        <dbReference type="EMBL" id="GAA4014083.1"/>
    </source>
</evidence>
<dbReference type="EMBL" id="BAAAZE010000003">
    <property type="protein sequence ID" value="GAA4014083.1"/>
    <property type="molecule type" value="Genomic_DNA"/>
</dbReference>
<sequence length="226" mass="24443">MTVKSHFPWPVKLAGIICAVAIGGAAALWMYDLGRQFTGVKRTASPDIAAYQQQLDKLSAERDRAASTVNSADSRLVIERSVQKQLSAQVKTLEAENSKLKEDLAFFEGLLPAGTGSPTVSIRRLQVEMTGPNQLRYRLLVMQGARGKMDFSGSLQLAVTALQAGRSSVILFPSANAADADKFALAFRHYQRVEGVLTIPDGVSAKAVQARVLERGQVRTQLSANL</sequence>
<dbReference type="RefSeq" id="WP_344761684.1">
    <property type="nucleotide sequence ID" value="NZ_BAAAZE010000003.1"/>
</dbReference>
<feature type="coiled-coil region" evidence="1">
    <location>
        <begin position="48"/>
        <end position="110"/>
    </location>
</feature>
<dbReference type="Pfam" id="PF20567">
    <property type="entry name" value="DUF6776"/>
    <property type="match status" value="1"/>
</dbReference>
<keyword evidence="2" id="KW-1133">Transmembrane helix</keyword>
<keyword evidence="2" id="KW-0812">Transmembrane</keyword>
<evidence type="ECO:0000256" key="1">
    <source>
        <dbReference type="SAM" id="Coils"/>
    </source>
</evidence>
<accession>A0ABP7SN33</accession>
<feature type="transmembrane region" description="Helical" evidence="2">
    <location>
        <begin position="12"/>
        <end position="31"/>
    </location>
</feature>
<dbReference type="InterPro" id="IPR046703">
    <property type="entry name" value="DUF6776"/>
</dbReference>
<keyword evidence="4" id="KW-1185">Reference proteome</keyword>
<protein>
    <submittedName>
        <fullName evidence="3">Uncharacterized protein</fullName>
    </submittedName>
</protein>
<gene>
    <name evidence="3" type="ORF">GCM10022212_05440</name>
</gene>
<evidence type="ECO:0000313" key="4">
    <source>
        <dbReference type="Proteomes" id="UP001501353"/>
    </source>
</evidence>